<dbReference type="AlphaFoldDB" id="A0ABD2LDL2"/>
<reference evidence="1 2" key="1">
    <citation type="submission" date="2024-10" db="EMBL/GenBank/DDBJ databases">
        <authorList>
            <person name="Kim D."/>
        </authorList>
    </citation>
    <scope>NUCLEOTIDE SEQUENCE [LARGE SCALE GENOMIC DNA]</scope>
    <source>
        <strain evidence="1">BH-2024</strain>
    </source>
</reference>
<evidence type="ECO:0000313" key="2">
    <source>
        <dbReference type="Proteomes" id="UP001620626"/>
    </source>
</evidence>
<evidence type="ECO:0000313" key="1">
    <source>
        <dbReference type="EMBL" id="KAL3113233.1"/>
    </source>
</evidence>
<dbReference type="EMBL" id="JBICBT010000452">
    <property type="protein sequence ID" value="KAL3113233.1"/>
    <property type="molecule type" value="Genomic_DNA"/>
</dbReference>
<gene>
    <name evidence="1" type="ORF">niasHT_018387</name>
</gene>
<protein>
    <submittedName>
        <fullName evidence="1">Uncharacterized protein</fullName>
    </submittedName>
</protein>
<organism evidence="1 2">
    <name type="scientific">Heterodera trifolii</name>
    <dbReference type="NCBI Taxonomy" id="157864"/>
    <lineage>
        <taxon>Eukaryota</taxon>
        <taxon>Metazoa</taxon>
        <taxon>Ecdysozoa</taxon>
        <taxon>Nematoda</taxon>
        <taxon>Chromadorea</taxon>
        <taxon>Rhabditida</taxon>
        <taxon>Tylenchina</taxon>
        <taxon>Tylenchomorpha</taxon>
        <taxon>Tylenchoidea</taxon>
        <taxon>Heteroderidae</taxon>
        <taxon>Heteroderinae</taxon>
        <taxon>Heterodera</taxon>
    </lineage>
</organism>
<name>A0ABD2LDL2_9BILA</name>
<sequence length="69" mass="7514">MSEEYKQACNDTCADLSKRTCGNGRPNSNSNPQITCYCKWKTGACCGGEGCVPREQTADEIELYGRTGI</sequence>
<proteinExistence type="predicted"/>
<comment type="caution">
    <text evidence="1">The sequence shown here is derived from an EMBL/GenBank/DDBJ whole genome shotgun (WGS) entry which is preliminary data.</text>
</comment>
<dbReference type="Proteomes" id="UP001620626">
    <property type="component" value="Unassembled WGS sequence"/>
</dbReference>
<keyword evidence="2" id="KW-1185">Reference proteome</keyword>
<accession>A0ABD2LDL2</accession>